<name>A0A2H0B416_9BACT</name>
<comment type="similarity">
    <text evidence="11">Belongs to the dus family.</text>
</comment>
<feature type="domain" description="DUS-like FMN-binding" evidence="14">
    <location>
        <begin position="15"/>
        <end position="303"/>
    </location>
</feature>
<comment type="function">
    <text evidence="1 11">Catalyzes the synthesis of 5,6-dihydrouridine (D), a modified base found in the D-loop of most tRNAs, via the reduction of the C5-C6 double bond in target uridines.</text>
</comment>
<comment type="caution">
    <text evidence="15">The sequence shown here is derived from an EMBL/GenBank/DDBJ whole genome shotgun (WGS) entry which is preliminary data.</text>
</comment>
<dbReference type="CDD" id="cd02801">
    <property type="entry name" value="DUS_like_FMN"/>
    <property type="match status" value="1"/>
</dbReference>
<evidence type="ECO:0000256" key="7">
    <source>
        <dbReference type="ARBA" id="ARBA00022884"/>
    </source>
</evidence>
<keyword evidence="6" id="KW-0521">NADP</keyword>
<comment type="catalytic activity">
    <reaction evidence="9">
        <text>a 5,6-dihydrouridine in tRNA + NADP(+) = a uridine in tRNA + NADPH + H(+)</text>
        <dbReference type="Rhea" id="RHEA:23624"/>
        <dbReference type="Rhea" id="RHEA-COMP:13339"/>
        <dbReference type="Rhea" id="RHEA-COMP:13887"/>
        <dbReference type="ChEBI" id="CHEBI:15378"/>
        <dbReference type="ChEBI" id="CHEBI:57783"/>
        <dbReference type="ChEBI" id="CHEBI:58349"/>
        <dbReference type="ChEBI" id="CHEBI:65315"/>
        <dbReference type="ChEBI" id="CHEBI:74443"/>
    </reaction>
</comment>
<feature type="active site" description="Proton donor" evidence="12">
    <location>
        <position position="102"/>
    </location>
</feature>
<dbReference type="EC" id="1.3.1.-" evidence="11"/>
<evidence type="ECO:0000313" key="16">
    <source>
        <dbReference type="Proteomes" id="UP000231081"/>
    </source>
</evidence>
<dbReference type="EMBL" id="PCSQ01000043">
    <property type="protein sequence ID" value="PIP52405.1"/>
    <property type="molecule type" value="Genomic_DNA"/>
</dbReference>
<evidence type="ECO:0000256" key="3">
    <source>
        <dbReference type="ARBA" id="ARBA00022630"/>
    </source>
</evidence>
<comment type="cofactor">
    <cofactor evidence="11 13">
        <name>FMN</name>
        <dbReference type="ChEBI" id="CHEBI:58210"/>
    </cofactor>
</comment>
<reference evidence="15 16" key="1">
    <citation type="submission" date="2017-09" db="EMBL/GenBank/DDBJ databases">
        <title>Depth-based differentiation of microbial function through sediment-hosted aquifers and enrichment of novel symbionts in the deep terrestrial subsurface.</title>
        <authorList>
            <person name="Probst A.J."/>
            <person name="Ladd B."/>
            <person name="Jarett J.K."/>
            <person name="Geller-Mcgrath D.E."/>
            <person name="Sieber C.M."/>
            <person name="Emerson J.B."/>
            <person name="Anantharaman K."/>
            <person name="Thomas B.C."/>
            <person name="Malmstrom R."/>
            <person name="Stieglmeier M."/>
            <person name="Klingl A."/>
            <person name="Woyke T."/>
            <person name="Ryan C.M."/>
            <person name="Banfield J.F."/>
        </authorList>
    </citation>
    <scope>NUCLEOTIDE SEQUENCE [LARGE SCALE GENOMIC DNA]</scope>
    <source>
        <strain evidence="15">CG23_combo_of_CG06-09_8_20_14_all_47_9</strain>
    </source>
</reference>
<feature type="binding site" evidence="13">
    <location>
        <position position="143"/>
    </location>
    <ligand>
        <name>FMN</name>
        <dbReference type="ChEBI" id="CHEBI:58210"/>
    </ligand>
</feature>
<dbReference type="InterPro" id="IPR035587">
    <property type="entry name" value="DUS-like_FMN-bd"/>
</dbReference>
<gene>
    <name evidence="15" type="ORF">COX09_01575</name>
</gene>
<evidence type="ECO:0000256" key="12">
    <source>
        <dbReference type="PIRSR" id="PIRSR006621-1"/>
    </source>
</evidence>
<comment type="catalytic activity">
    <reaction evidence="10">
        <text>a 5,6-dihydrouridine in tRNA + NAD(+) = a uridine in tRNA + NADH + H(+)</text>
        <dbReference type="Rhea" id="RHEA:54452"/>
        <dbReference type="Rhea" id="RHEA-COMP:13339"/>
        <dbReference type="Rhea" id="RHEA-COMP:13887"/>
        <dbReference type="ChEBI" id="CHEBI:15378"/>
        <dbReference type="ChEBI" id="CHEBI:57540"/>
        <dbReference type="ChEBI" id="CHEBI:57945"/>
        <dbReference type="ChEBI" id="CHEBI:65315"/>
        <dbReference type="ChEBI" id="CHEBI:74443"/>
    </reaction>
</comment>
<keyword evidence="2" id="KW-0820">tRNA-binding</keyword>
<sequence length="315" mass="35138">MLNIWQQLKKPIWCLAPMFGATDSAFRQLLAEIGKPDLMFTEFTNVQALFSPDETAIQQLAFTDKEQPLIAQIWGLDPELFEAAADFIAAAGFAGIDINMACPVKAVVKKGAGGALIDNPSLAGQMIQAALKGAAGRIPVSVKTRLGNQTIVTETWLKFLLNFDLAAISVHCRTTKALSLGPTHWEEISKIVRLRNQLKSKTLIIGNGDIFSREIARQRIRETKVDGVMIGRGVFADPYIFNPQKIINNQSKTQKLKLLKKHLDIYQKTWGKTRSYHPLKRFFKIYVNGFHGAMSLRVKLMNTRSITAARAIIDE</sequence>
<dbReference type="Proteomes" id="UP000231081">
    <property type="component" value="Unassembled WGS sequence"/>
</dbReference>
<keyword evidence="8 11" id="KW-0560">Oxidoreductase</keyword>
<dbReference type="AlphaFoldDB" id="A0A2H0B416"/>
<evidence type="ECO:0000256" key="8">
    <source>
        <dbReference type="ARBA" id="ARBA00023002"/>
    </source>
</evidence>
<dbReference type="PIRSF" id="PIRSF006621">
    <property type="entry name" value="Dus"/>
    <property type="match status" value="1"/>
</dbReference>
<dbReference type="InterPro" id="IPR013785">
    <property type="entry name" value="Aldolase_TIM"/>
</dbReference>
<dbReference type="SUPFAM" id="SSF51395">
    <property type="entry name" value="FMN-linked oxidoreductases"/>
    <property type="match status" value="1"/>
</dbReference>
<keyword evidence="4 11" id="KW-0288">FMN</keyword>
<dbReference type="Pfam" id="PF01207">
    <property type="entry name" value="Dus"/>
    <property type="match status" value="1"/>
</dbReference>
<evidence type="ECO:0000256" key="13">
    <source>
        <dbReference type="PIRSR" id="PIRSR006621-2"/>
    </source>
</evidence>
<evidence type="ECO:0000256" key="5">
    <source>
        <dbReference type="ARBA" id="ARBA00022694"/>
    </source>
</evidence>
<evidence type="ECO:0000256" key="6">
    <source>
        <dbReference type="ARBA" id="ARBA00022857"/>
    </source>
</evidence>
<dbReference type="Gene3D" id="3.20.20.70">
    <property type="entry name" value="Aldolase class I"/>
    <property type="match status" value="1"/>
</dbReference>
<feature type="binding site" evidence="13">
    <location>
        <position position="171"/>
    </location>
    <ligand>
        <name>FMN</name>
        <dbReference type="ChEBI" id="CHEBI:58210"/>
    </ligand>
</feature>
<feature type="binding site" evidence="13">
    <location>
        <begin position="231"/>
        <end position="232"/>
    </location>
    <ligand>
        <name>FMN</name>
        <dbReference type="ChEBI" id="CHEBI:58210"/>
    </ligand>
</feature>
<evidence type="ECO:0000256" key="4">
    <source>
        <dbReference type="ARBA" id="ARBA00022643"/>
    </source>
</evidence>
<keyword evidence="5 11" id="KW-0819">tRNA processing</keyword>
<evidence type="ECO:0000259" key="14">
    <source>
        <dbReference type="Pfam" id="PF01207"/>
    </source>
</evidence>
<evidence type="ECO:0000256" key="10">
    <source>
        <dbReference type="ARBA" id="ARBA00048802"/>
    </source>
</evidence>
<dbReference type="InterPro" id="IPR001269">
    <property type="entry name" value="DUS_fam"/>
</dbReference>
<dbReference type="PANTHER" id="PTHR45846:SF1">
    <property type="entry name" value="TRNA-DIHYDROURIDINE(47) SYNTHASE [NAD(P)(+)]-LIKE"/>
    <property type="match status" value="1"/>
</dbReference>
<evidence type="ECO:0000256" key="1">
    <source>
        <dbReference type="ARBA" id="ARBA00002790"/>
    </source>
</evidence>
<proteinExistence type="inferred from homology"/>
<evidence type="ECO:0000313" key="15">
    <source>
        <dbReference type="EMBL" id="PIP52405.1"/>
    </source>
</evidence>
<keyword evidence="13" id="KW-0547">Nucleotide-binding</keyword>
<keyword evidence="3 11" id="KW-0285">Flavoprotein</keyword>
<feature type="binding site" evidence="13">
    <location>
        <position position="72"/>
    </location>
    <ligand>
        <name>FMN</name>
        <dbReference type="ChEBI" id="CHEBI:58210"/>
    </ligand>
</feature>
<dbReference type="Gene3D" id="1.10.1200.80">
    <property type="entry name" value="Putative flavin oxidoreducatase, domain 2"/>
    <property type="match status" value="1"/>
</dbReference>
<evidence type="ECO:0000256" key="2">
    <source>
        <dbReference type="ARBA" id="ARBA00022555"/>
    </source>
</evidence>
<dbReference type="GO" id="GO:0017150">
    <property type="term" value="F:tRNA dihydrouridine synthase activity"/>
    <property type="evidence" value="ECO:0007669"/>
    <property type="project" value="InterPro"/>
</dbReference>
<evidence type="ECO:0000256" key="9">
    <source>
        <dbReference type="ARBA" id="ARBA00048205"/>
    </source>
</evidence>
<evidence type="ECO:0000256" key="11">
    <source>
        <dbReference type="PIRNR" id="PIRNR006621"/>
    </source>
</evidence>
<dbReference type="GO" id="GO:0000049">
    <property type="term" value="F:tRNA binding"/>
    <property type="evidence" value="ECO:0007669"/>
    <property type="project" value="UniProtKB-KW"/>
</dbReference>
<dbReference type="GO" id="GO:0050660">
    <property type="term" value="F:flavin adenine dinucleotide binding"/>
    <property type="evidence" value="ECO:0007669"/>
    <property type="project" value="InterPro"/>
</dbReference>
<accession>A0A2H0B416</accession>
<keyword evidence="7" id="KW-0694">RNA-binding</keyword>
<dbReference type="InterPro" id="IPR024036">
    <property type="entry name" value="tRNA-dHydroUridine_Synthase_C"/>
</dbReference>
<organism evidence="15 16">
    <name type="scientific">Candidatus Beckwithbacteria bacterium CG23_combo_of_CG06-09_8_20_14_all_47_9</name>
    <dbReference type="NCBI Taxonomy" id="1974498"/>
    <lineage>
        <taxon>Bacteria</taxon>
        <taxon>Candidatus Beckwithiibacteriota</taxon>
    </lineage>
</organism>
<dbReference type="PANTHER" id="PTHR45846">
    <property type="entry name" value="TRNA-DIHYDROURIDINE(47) SYNTHASE [NAD(P)(+)]-LIKE"/>
    <property type="match status" value="1"/>
</dbReference>
<protein>
    <recommendedName>
        <fullName evidence="11">tRNA-dihydrouridine synthase</fullName>
        <ecNumber evidence="11">1.3.1.-</ecNumber>
    </recommendedName>
</protein>